<sequence>MNDACHRKSVWGIRDHYNWIVPSVPERGRDQSAKRFEIVGSFRRGLSRAALVGGQGLPVSWREGEHSFFLESTSSLFKLG</sequence>
<dbReference type="Proteomes" id="UP000479000">
    <property type="component" value="Unassembled WGS sequence"/>
</dbReference>
<keyword evidence="2" id="KW-1185">Reference proteome</keyword>
<accession>A0A6H5GZS7</accession>
<evidence type="ECO:0000313" key="2">
    <source>
        <dbReference type="Proteomes" id="UP000479000"/>
    </source>
</evidence>
<protein>
    <submittedName>
        <fullName evidence="1">Uncharacterized protein</fullName>
    </submittedName>
</protein>
<proteinExistence type="predicted"/>
<reference evidence="1 2" key="1">
    <citation type="submission" date="2020-02" db="EMBL/GenBank/DDBJ databases">
        <authorList>
            <person name="Ferguson B K."/>
        </authorList>
    </citation>
    <scope>NUCLEOTIDE SEQUENCE [LARGE SCALE GENOMIC DNA]</scope>
</reference>
<name>A0A6H5GZS7_9HEMI</name>
<dbReference type="AlphaFoldDB" id="A0A6H5GZS7"/>
<gene>
    <name evidence="1" type="ORF">NTEN_LOCUS15301</name>
</gene>
<organism evidence="1 2">
    <name type="scientific">Nesidiocoris tenuis</name>
    <dbReference type="NCBI Taxonomy" id="355587"/>
    <lineage>
        <taxon>Eukaryota</taxon>
        <taxon>Metazoa</taxon>
        <taxon>Ecdysozoa</taxon>
        <taxon>Arthropoda</taxon>
        <taxon>Hexapoda</taxon>
        <taxon>Insecta</taxon>
        <taxon>Pterygota</taxon>
        <taxon>Neoptera</taxon>
        <taxon>Paraneoptera</taxon>
        <taxon>Hemiptera</taxon>
        <taxon>Heteroptera</taxon>
        <taxon>Panheteroptera</taxon>
        <taxon>Cimicomorpha</taxon>
        <taxon>Miridae</taxon>
        <taxon>Dicyphina</taxon>
        <taxon>Nesidiocoris</taxon>
    </lineage>
</organism>
<dbReference type="EMBL" id="CADCXU010022938">
    <property type="protein sequence ID" value="CAB0010253.1"/>
    <property type="molecule type" value="Genomic_DNA"/>
</dbReference>
<evidence type="ECO:0000313" key="1">
    <source>
        <dbReference type="EMBL" id="CAB0010253.1"/>
    </source>
</evidence>